<dbReference type="AlphaFoldDB" id="A0A1E7KMH6"/>
<dbReference type="OrthoDB" id="9808458at2"/>
<feature type="transmembrane region" description="Helical" evidence="8">
    <location>
        <begin position="462"/>
        <end position="479"/>
    </location>
</feature>
<feature type="region of interest" description="Disordered" evidence="7">
    <location>
        <begin position="1"/>
        <end position="24"/>
    </location>
</feature>
<feature type="transmembrane region" description="Helical" evidence="8">
    <location>
        <begin position="76"/>
        <end position="106"/>
    </location>
</feature>
<dbReference type="RefSeq" id="WP_070195268.1">
    <property type="nucleotide sequence ID" value="NZ_LJGU01000106.1"/>
</dbReference>
<reference evidence="9 10" key="1">
    <citation type="journal article" date="2016" name="Front. Microbiol.">
        <title>Comparative Genomics Analysis of Streptomyces Species Reveals Their Adaptation to the Marine Environment and Their Diversity at the Genomic Level.</title>
        <authorList>
            <person name="Tian X."/>
            <person name="Zhang Z."/>
            <person name="Yang T."/>
            <person name="Chen M."/>
            <person name="Li J."/>
            <person name="Chen F."/>
            <person name="Yang J."/>
            <person name="Li W."/>
            <person name="Zhang B."/>
            <person name="Zhang Z."/>
            <person name="Wu J."/>
            <person name="Zhang C."/>
            <person name="Long L."/>
            <person name="Xiao J."/>
        </authorList>
    </citation>
    <scope>NUCLEOTIDE SEQUENCE [LARGE SCALE GENOMIC DNA]</scope>
    <source>
        <strain evidence="9 10">SCSIO 02100</strain>
    </source>
</reference>
<keyword evidence="5 8" id="KW-1133">Transmembrane helix</keyword>
<keyword evidence="10" id="KW-1185">Reference proteome</keyword>
<dbReference type="GO" id="GO:0005345">
    <property type="term" value="F:purine nucleobase transmembrane transporter activity"/>
    <property type="evidence" value="ECO:0007669"/>
    <property type="project" value="TreeGrafter"/>
</dbReference>
<dbReference type="Pfam" id="PF00860">
    <property type="entry name" value="Xan_ur_permease"/>
    <property type="match status" value="1"/>
</dbReference>
<feature type="transmembrane region" description="Helical" evidence="8">
    <location>
        <begin position="426"/>
        <end position="450"/>
    </location>
</feature>
<keyword evidence="3" id="KW-0813">Transport</keyword>
<evidence type="ECO:0000256" key="7">
    <source>
        <dbReference type="SAM" id="MobiDB-lite"/>
    </source>
</evidence>
<dbReference type="PATRIC" id="fig|1075402.3.peg.5165"/>
<accession>A0A1E7KMH6</accession>
<keyword evidence="4 8" id="KW-0812">Transmembrane</keyword>
<feature type="transmembrane region" description="Helical" evidence="8">
    <location>
        <begin position="157"/>
        <end position="181"/>
    </location>
</feature>
<evidence type="ECO:0000313" key="10">
    <source>
        <dbReference type="Proteomes" id="UP000176101"/>
    </source>
</evidence>
<keyword evidence="6 8" id="KW-0472">Membrane</keyword>
<dbReference type="EMBL" id="LJGU01000106">
    <property type="protein sequence ID" value="OEV05074.1"/>
    <property type="molecule type" value="Genomic_DNA"/>
</dbReference>
<feature type="transmembrane region" description="Helical" evidence="8">
    <location>
        <begin position="287"/>
        <end position="312"/>
    </location>
</feature>
<evidence type="ECO:0000313" key="9">
    <source>
        <dbReference type="EMBL" id="OEV05074.1"/>
    </source>
</evidence>
<feature type="transmembrane region" description="Helical" evidence="8">
    <location>
        <begin position="201"/>
        <end position="220"/>
    </location>
</feature>
<dbReference type="STRING" id="1075402.AN216_04435"/>
<dbReference type="GO" id="GO:0005886">
    <property type="term" value="C:plasma membrane"/>
    <property type="evidence" value="ECO:0007669"/>
    <property type="project" value="TreeGrafter"/>
</dbReference>
<comment type="caution">
    <text evidence="9">The sequence shown here is derived from an EMBL/GenBank/DDBJ whole genome shotgun (WGS) entry which is preliminary data.</text>
</comment>
<comment type="similarity">
    <text evidence="2">Belongs to the nucleobase:cation symporter-2 (NCS2) (TC 2.A.40) family. Azg-like subfamily.</text>
</comment>
<dbReference type="InterPro" id="IPR045018">
    <property type="entry name" value="Azg-like"/>
</dbReference>
<feature type="transmembrane region" description="Helical" evidence="8">
    <location>
        <begin position="45"/>
        <end position="64"/>
    </location>
</feature>
<gene>
    <name evidence="9" type="ORF">AN216_04435</name>
</gene>
<sequence length="489" mass="50457">MPASARDTAGSAHQSTPGGRSSGLDRFFRITERGSSVSREVRGGLATFFAMAYIVVLNPIILGAGEDKFGQQLDNAQLVTATALVAGLTTLLMGVVGNVPIALAAGLGINALVSLQLAPKMSWPDAMGMVVLAGLVLMILVASGLRQRVMDAIPNGLRRAIAIGIGLFISLIGLVDAGFVTRNPDSANTTVPLGLGQGGQLQGWPVLVFVLGLALMYVLVVRKTKGAILLGIVSMTVVAIVINAIAGIPDEAWGLAVPRVPEQVVGSPDFGLLGEISLFGGFQEVGWLTGCLFVFTVLLSGFFDAMGTIIGVGEESGLTDRNGQLPGMGRILMVDGIGVAGGGVGSCSANTCFVESTAGVGEGARTGLANLVTGGLFLLTLVITPLATVVPSQAATPALLVVGYLIMSSNVRDIDWADSTVAVPAFLTMVSMPFTYSITNGIGMGVLAYILLRAASGRIREVPWLLNVVGACFLVYFLLDPIEQLLGTV</sequence>
<dbReference type="Proteomes" id="UP000176101">
    <property type="component" value="Unassembled WGS sequence"/>
</dbReference>
<feature type="transmembrane region" description="Helical" evidence="8">
    <location>
        <begin position="227"/>
        <end position="248"/>
    </location>
</feature>
<dbReference type="PANTHER" id="PTHR43337:SF1">
    <property type="entry name" value="XANTHINE_URACIL PERMEASE C887.17-RELATED"/>
    <property type="match status" value="1"/>
</dbReference>
<evidence type="ECO:0000256" key="3">
    <source>
        <dbReference type="ARBA" id="ARBA00022448"/>
    </source>
</evidence>
<dbReference type="GO" id="GO:0012505">
    <property type="term" value="C:endomembrane system"/>
    <property type="evidence" value="ECO:0007669"/>
    <property type="project" value="UniProtKB-SubCell"/>
</dbReference>
<proteinExistence type="inferred from homology"/>
<name>A0A1E7KMH6_9ACTN</name>
<evidence type="ECO:0000256" key="2">
    <source>
        <dbReference type="ARBA" id="ARBA00005697"/>
    </source>
</evidence>
<evidence type="ECO:0000256" key="6">
    <source>
        <dbReference type="ARBA" id="ARBA00023136"/>
    </source>
</evidence>
<dbReference type="PANTHER" id="PTHR43337">
    <property type="entry name" value="XANTHINE/URACIL PERMEASE C887.17-RELATED"/>
    <property type="match status" value="1"/>
</dbReference>
<feature type="transmembrane region" description="Helical" evidence="8">
    <location>
        <begin position="375"/>
        <end position="406"/>
    </location>
</feature>
<organism evidence="9 10">
    <name type="scientific">Streptomyces oceani</name>
    <dbReference type="NCBI Taxonomy" id="1075402"/>
    <lineage>
        <taxon>Bacteria</taxon>
        <taxon>Bacillati</taxon>
        <taxon>Actinomycetota</taxon>
        <taxon>Actinomycetes</taxon>
        <taxon>Kitasatosporales</taxon>
        <taxon>Streptomycetaceae</taxon>
        <taxon>Streptomyces</taxon>
    </lineage>
</organism>
<dbReference type="InterPro" id="IPR006043">
    <property type="entry name" value="NCS2"/>
</dbReference>
<evidence type="ECO:0000256" key="4">
    <source>
        <dbReference type="ARBA" id="ARBA00022692"/>
    </source>
</evidence>
<evidence type="ECO:0000256" key="1">
    <source>
        <dbReference type="ARBA" id="ARBA00004127"/>
    </source>
</evidence>
<feature type="transmembrane region" description="Helical" evidence="8">
    <location>
        <begin position="126"/>
        <end position="145"/>
    </location>
</feature>
<evidence type="ECO:0000256" key="5">
    <source>
        <dbReference type="ARBA" id="ARBA00022989"/>
    </source>
</evidence>
<comment type="subcellular location">
    <subcellularLocation>
        <location evidence="1">Endomembrane system</location>
        <topology evidence="1">Multi-pass membrane protein</topology>
    </subcellularLocation>
</comment>
<evidence type="ECO:0000256" key="8">
    <source>
        <dbReference type="SAM" id="Phobius"/>
    </source>
</evidence>
<protein>
    <submittedName>
        <fullName evidence="9">MFS transporter</fullName>
    </submittedName>
</protein>